<accession>A0AAE1E8I7</accession>
<keyword evidence="3" id="KW-1185">Reference proteome</keyword>
<feature type="compositionally biased region" description="Basic residues" evidence="1">
    <location>
        <begin position="90"/>
        <end position="101"/>
    </location>
</feature>
<evidence type="ECO:0000256" key="1">
    <source>
        <dbReference type="SAM" id="MobiDB-lite"/>
    </source>
</evidence>
<comment type="caution">
    <text evidence="2">The sequence shown here is derived from an EMBL/GenBank/DDBJ whole genome shotgun (WGS) entry which is preliminary data.</text>
</comment>
<organism evidence="2 3">
    <name type="scientific">Elysia crispata</name>
    <name type="common">lettuce slug</name>
    <dbReference type="NCBI Taxonomy" id="231223"/>
    <lineage>
        <taxon>Eukaryota</taxon>
        <taxon>Metazoa</taxon>
        <taxon>Spiralia</taxon>
        <taxon>Lophotrochozoa</taxon>
        <taxon>Mollusca</taxon>
        <taxon>Gastropoda</taxon>
        <taxon>Heterobranchia</taxon>
        <taxon>Euthyneura</taxon>
        <taxon>Panpulmonata</taxon>
        <taxon>Sacoglossa</taxon>
        <taxon>Placobranchoidea</taxon>
        <taxon>Plakobranchidae</taxon>
        <taxon>Elysia</taxon>
    </lineage>
</organism>
<evidence type="ECO:0000313" key="3">
    <source>
        <dbReference type="Proteomes" id="UP001283361"/>
    </source>
</evidence>
<sequence>MEFILEGRVEQQLLFPTRLLHGCSFHLASKMVLLTYSGCHGGPGHDHVCLWARVLRPWKTEEMILLQFSGQGFKKGKGQSHQVDKESKCQRFKKGRVRSRERRSGPRREGHGFKSWCMVTYLAREHVEMSFRVEIHGDHLRMLDRHAIYNICSSSIRKILNDFWSNHSDKTLYSTVELLRGKIMVDLDYDIIMLEFKTSRFMQVQ</sequence>
<reference evidence="2" key="1">
    <citation type="journal article" date="2023" name="G3 (Bethesda)">
        <title>A reference genome for the long-term kleptoplast-retaining sea slug Elysia crispata morphotype clarki.</title>
        <authorList>
            <person name="Eastman K.E."/>
            <person name="Pendleton A.L."/>
            <person name="Shaikh M.A."/>
            <person name="Suttiyut T."/>
            <person name="Ogas R."/>
            <person name="Tomko P."/>
            <person name="Gavelis G."/>
            <person name="Widhalm J.R."/>
            <person name="Wisecaver J.H."/>
        </authorList>
    </citation>
    <scope>NUCLEOTIDE SEQUENCE</scope>
    <source>
        <strain evidence="2">ECLA1</strain>
    </source>
</reference>
<proteinExistence type="predicted"/>
<dbReference type="Proteomes" id="UP001283361">
    <property type="component" value="Unassembled WGS sequence"/>
</dbReference>
<name>A0AAE1E8I7_9GAST</name>
<dbReference type="AlphaFoldDB" id="A0AAE1E8I7"/>
<gene>
    <name evidence="2" type="ORF">RRG08_009533</name>
</gene>
<evidence type="ECO:0000313" key="2">
    <source>
        <dbReference type="EMBL" id="KAK3798211.1"/>
    </source>
</evidence>
<feature type="region of interest" description="Disordered" evidence="1">
    <location>
        <begin position="72"/>
        <end position="109"/>
    </location>
</feature>
<protein>
    <submittedName>
        <fullName evidence="2">Uncharacterized protein</fullName>
    </submittedName>
</protein>
<dbReference type="EMBL" id="JAWDGP010000708">
    <property type="protein sequence ID" value="KAK3798211.1"/>
    <property type="molecule type" value="Genomic_DNA"/>
</dbReference>